<name>A0A517Y4M7_9BACT</name>
<evidence type="ECO:0000256" key="4">
    <source>
        <dbReference type="PROSITE-ProRule" id="PRU00510"/>
    </source>
</evidence>
<dbReference type="PANTHER" id="PTHR33823">
    <property type="entry name" value="RNA POLYMERASE-BINDING TRANSCRIPTION FACTOR DKSA-RELATED"/>
    <property type="match status" value="1"/>
</dbReference>
<dbReference type="Proteomes" id="UP000315017">
    <property type="component" value="Chromosome"/>
</dbReference>
<dbReference type="PROSITE" id="PS51128">
    <property type="entry name" value="ZF_DKSA_2"/>
    <property type="match status" value="1"/>
</dbReference>
<dbReference type="KEGG" id="aagg:ETAA8_02480"/>
<evidence type="ECO:0000256" key="5">
    <source>
        <dbReference type="SAM" id="MobiDB-lite"/>
    </source>
</evidence>
<dbReference type="PANTHER" id="PTHR33823:SF4">
    <property type="entry name" value="GENERAL STRESS PROTEIN 16O"/>
    <property type="match status" value="1"/>
</dbReference>
<evidence type="ECO:0000259" key="6">
    <source>
        <dbReference type="Pfam" id="PF01258"/>
    </source>
</evidence>
<evidence type="ECO:0000256" key="1">
    <source>
        <dbReference type="ARBA" id="ARBA00022723"/>
    </source>
</evidence>
<dbReference type="InterPro" id="IPR020458">
    <property type="entry name" value="Znf_DskA_TraR_CS"/>
</dbReference>
<keyword evidence="8" id="KW-1185">Reference proteome</keyword>
<dbReference type="PROSITE" id="PS01102">
    <property type="entry name" value="ZF_DKSA_1"/>
    <property type="match status" value="1"/>
</dbReference>
<reference evidence="7 8" key="1">
    <citation type="submission" date="2019-02" db="EMBL/GenBank/DDBJ databases">
        <title>Deep-cultivation of Planctomycetes and their phenomic and genomic characterization uncovers novel biology.</title>
        <authorList>
            <person name="Wiegand S."/>
            <person name="Jogler M."/>
            <person name="Boedeker C."/>
            <person name="Pinto D."/>
            <person name="Vollmers J."/>
            <person name="Rivas-Marin E."/>
            <person name="Kohn T."/>
            <person name="Peeters S.H."/>
            <person name="Heuer A."/>
            <person name="Rast P."/>
            <person name="Oberbeckmann S."/>
            <person name="Bunk B."/>
            <person name="Jeske O."/>
            <person name="Meyerdierks A."/>
            <person name="Storesund J.E."/>
            <person name="Kallscheuer N."/>
            <person name="Luecker S."/>
            <person name="Lage O.M."/>
            <person name="Pohl T."/>
            <person name="Merkel B.J."/>
            <person name="Hornburger P."/>
            <person name="Mueller R.-W."/>
            <person name="Bruemmer F."/>
            <person name="Labrenz M."/>
            <person name="Spormann A.M."/>
            <person name="Op den Camp H."/>
            <person name="Overmann J."/>
            <person name="Amann R."/>
            <person name="Jetten M.S.M."/>
            <person name="Mascher T."/>
            <person name="Medema M.H."/>
            <person name="Devos D.P."/>
            <person name="Kaster A.-K."/>
            <person name="Ovreas L."/>
            <person name="Rohde M."/>
            <person name="Galperin M.Y."/>
            <person name="Jogler C."/>
        </authorList>
    </citation>
    <scope>NUCLEOTIDE SEQUENCE [LARGE SCALE GENOMIC DNA]</scope>
    <source>
        <strain evidence="7 8">ETA_A8</strain>
    </source>
</reference>
<protein>
    <submittedName>
        <fullName evidence="7">RNA polymerase-binding transcription factor DksA</fullName>
    </submittedName>
</protein>
<evidence type="ECO:0000313" key="7">
    <source>
        <dbReference type="EMBL" id="QDU25185.1"/>
    </source>
</evidence>
<dbReference type="SUPFAM" id="SSF109635">
    <property type="entry name" value="DnaK suppressor protein DksA, alpha-hairpin domain"/>
    <property type="match status" value="1"/>
</dbReference>
<keyword evidence="3" id="KW-0862">Zinc</keyword>
<dbReference type="SUPFAM" id="SSF57716">
    <property type="entry name" value="Glucocorticoid receptor-like (DNA-binding domain)"/>
    <property type="match status" value="1"/>
</dbReference>
<dbReference type="OrthoDB" id="9811543at2"/>
<organism evidence="7 8">
    <name type="scientific">Anatilimnocola aggregata</name>
    <dbReference type="NCBI Taxonomy" id="2528021"/>
    <lineage>
        <taxon>Bacteria</taxon>
        <taxon>Pseudomonadati</taxon>
        <taxon>Planctomycetota</taxon>
        <taxon>Planctomycetia</taxon>
        <taxon>Pirellulales</taxon>
        <taxon>Pirellulaceae</taxon>
        <taxon>Anatilimnocola</taxon>
    </lineage>
</organism>
<sequence>MKRSDFVRMMQQRLTQRRQELRRYLAGEVNELRDSVQSGVGDEIDVSVDSEHAAMRSQLADFESRELKQIDAALERVEIGRYGKCDTCDSSIGTERLRAVPYVADCIECARKAERVSNRSRGSAWDRYGMPTDEESRPKANYMSEM</sequence>
<feature type="domain" description="Zinc finger DksA/TraR C4-type" evidence="6">
    <location>
        <begin position="80"/>
        <end position="115"/>
    </location>
</feature>
<dbReference type="GO" id="GO:0008270">
    <property type="term" value="F:zinc ion binding"/>
    <property type="evidence" value="ECO:0007669"/>
    <property type="project" value="UniProtKB-KW"/>
</dbReference>
<feature type="region of interest" description="Disordered" evidence="5">
    <location>
        <begin position="118"/>
        <end position="146"/>
    </location>
</feature>
<accession>A0A517Y4M7</accession>
<dbReference type="AlphaFoldDB" id="A0A517Y4M7"/>
<dbReference type="EMBL" id="CP036274">
    <property type="protein sequence ID" value="QDU25185.1"/>
    <property type="molecule type" value="Genomic_DNA"/>
</dbReference>
<dbReference type="RefSeq" id="WP_145083702.1">
    <property type="nucleotide sequence ID" value="NZ_CP036274.1"/>
</dbReference>
<dbReference type="Pfam" id="PF01258">
    <property type="entry name" value="zf-dskA_traR"/>
    <property type="match status" value="1"/>
</dbReference>
<dbReference type="InterPro" id="IPR000962">
    <property type="entry name" value="Znf_DskA_TraR"/>
</dbReference>
<proteinExistence type="predicted"/>
<evidence type="ECO:0000256" key="2">
    <source>
        <dbReference type="ARBA" id="ARBA00022771"/>
    </source>
</evidence>
<feature type="zinc finger region" description="dksA C4-type" evidence="4">
    <location>
        <begin position="85"/>
        <end position="109"/>
    </location>
</feature>
<evidence type="ECO:0000256" key="3">
    <source>
        <dbReference type="ARBA" id="ARBA00022833"/>
    </source>
</evidence>
<dbReference type="Gene3D" id="1.20.120.910">
    <property type="entry name" value="DksA, coiled-coil domain"/>
    <property type="match status" value="1"/>
</dbReference>
<evidence type="ECO:0000313" key="8">
    <source>
        <dbReference type="Proteomes" id="UP000315017"/>
    </source>
</evidence>
<dbReference type="InterPro" id="IPR037187">
    <property type="entry name" value="DnaK_N"/>
</dbReference>
<keyword evidence="1" id="KW-0479">Metal-binding</keyword>
<gene>
    <name evidence="7" type="primary">dksA</name>
    <name evidence="7" type="ORF">ETAA8_02480</name>
</gene>
<keyword evidence="2" id="KW-0863">Zinc-finger</keyword>